<evidence type="ECO:0000259" key="1">
    <source>
        <dbReference type="Pfam" id="PF14111"/>
    </source>
</evidence>
<evidence type="ECO:0000313" key="2">
    <source>
        <dbReference type="EMBL" id="WMV09466.1"/>
    </source>
</evidence>
<proteinExistence type="predicted"/>
<keyword evidence="3" id="KW-1185">Reference proteome</keyword>
<gene>
    <name evidence="2" type="ORF">MTR67_002851</name>
</gene>
<dbReference type="InterPro" id="IPR025558">
    <property type="entry name" value="DUF4283"/>
</dbReference>
<name>A0AAF0PRM3_SOLVR</name>
<evidence type="ECO:0000313" key="3">
    <source>
        <dbReference type="Proteomes" id="UP001234989"/>
    </source>
</evidence>
<dbReference type="PANTHER" id="PTHR34427">
    <property type="entry name" value="DUF4283 DOMAIN PROTEIN"/>
    <property type="match status" value="1"/>
</dbReference>
<dbReference type="Proteomes" id="UP001234989">
    <property type="component" value="Chromosome 1"/>
</dbReference>
<sequence>MLKKSGGGINDVDVASMFTKEGRKICINDDSFLQNEVLKRSLVGKFENKVNVPLTLAEMRRWSSNTWKQSHGLNIYEMGSEMFLFEFASRNVAEQVTGAGKISPLDYSGGTR</sequence>
<reference evidence="2" key="1">
    <citation type="submission" date="2023-08" db="EMBL/GenBank/DDBJ databases">
        <title>A de novo genome assembly of Solanum verrucosum Schlechtendal, a Mexican diploid species geographically isolated from the other diploid A-genome species in potato relatives.</title>
        <authorList>
            <person name="Hosaka K."/>
        </authorList>
    </citation>
    <scope>NUCLEOTIDE SEQUENCE</scope>
    <source>
        <tissue evidence="2">Young leaves</tissue>
    </source>
</reference>
<organism evidence="2 3">
    <name type="scientific">Solanum verrucosum</name>
    <dbReference type="NCBI Taxonomy" id="315347"/>
    <lineage>
        <taxon>Eukaryota</taxon>
        <taxon>Viridiplantae</taxon>
        <taxon>Streptophyta</taxon>
        <taxon>Embryophyta</taxon>
        <taxon>Tracheophyta</taxon>
        <taxon>Spermatophyta</taxon>
        <taxon>Magnoliopsida</taxon>
        <taxon>eudicotyledons</taxon>
        <taxon>Gunneridae</taxon>
        <taxon>Pentapetalae</taxon>
        <taxon>asterids</taxon>
        <taxon>lamiids</taxon>
        <taxon>Solanales</taxon>
        <taxon>Solanaceae</taxon>
        <taxon>Solanoideae</taxon>
        <taxon>Solaneae</taxon>
        <taxon>Solanum</taxon>
    </lineage>
</organism>
<dbReference type="Pfam" id="PF14111">
    <property type="entry name" value="DUF4283"/>
    <property type="match status" value="1"/>
</dbReference>
<dbReference type="PANTHER" id="PTHR34427:SF10">
    <property type="entry name" value="DUF4283 DOMAIN-CONTAINING PROTEIN"/>
    <property type="match status" value="1"/>
</dbReference>
<dbReference type="EMBL" id="CP133612">
    <property type="protein sequence ID" value="WMV09466.1"/>
    <property type="molecule type" value="Genomic_DNA"/>
</dbReference>
<feature type="domain" description="DUF4283" evidence="1">
    <location>
        <begin position="34"/>
        <end position="99"/>
    </location>
</feature>
<protein>
    <recommendedName>
        <fullName evidence="1">DUF4283 domain-containing protein</fullName>
    </recommendedName>
</protein>
<accession>A0AAF0PRM3</accession>
<dbReference type="AlphaFoldDB" id="A0AAF0PRM3"/>